<dbReference type="UniPathway" id="UPA00344"/>
<evidence type="ECO:0000259" key="7">
    <source>
        <dbReference type="SMART" id="SM00852"/>
    </source>
</evidence>
<feature type="domain" description="MoaB/Mog" evidence="7">
    <location>
        <begin position="187"/>
        <end position="325"/>
    </location>
</feature>
<dbReference type="InterPro" id="IPR036425">
    <property type="entry name" value="MoaB/Mog-like_dom_sf"/>
</dbReference>
<comment type="function">
    <text evidence="1 6">Catalyzes the insertion of molybdate into adenylated molybdopterin with the concomitant release of AMP.</text>
</comment>
<dbReference type="InterPro" id="IPR005111">
    <property type="entry name" value="MoeA_C_domain_IV"/>
</dbReference>
<name>A0A0G2ZC29_9BACT</name>
<evidence type="ECO:0000256" key="3">
    <source>
        <dbReference type="ARBA" id="ARBA00010763"/>
    </source>
</evidence>
<dbReference type="EC" id="2.10.1.1" evidence="6"/>
<dbReference type="PANTHER" id="PTHR10192">
    <property type="entry name" value="MOLYBDOPTERIN BIOSYNTHESIS PROTEIN"/>
    <property type="match status" value="1"/>
</dbReference>
<organism evidence="8 9">
    <name type="scientific">Kosmotoga pacifica</name>
    <dbReference type="NCBI Taxonomy" id="1330330"/>
    <lineage>
        <taxon>Bacteria</taxon>
        <taxon>Thermotogati</taxon>
        <taxon>Thermotogota</taxon>
        <taxon>Thermotogae</taxon>
        <taxon>Kosmotogales</taxon>
        <taxon>Kosmotogaceae</taxon>
        <taxon>Kosmotoga</taxon>
    </lineage>
</organism>
<keyword evidence="6" id="KW-0479">Metal-binding</keyword>
<dbReference type="Proteomes" id="UP000035159">
    <property type="component" value="Chromosome"/>
</dbReference>
<dbReference type="Gene3D" id="3.90.105.10">
    <property type="entry name" value="Molybdopterin biosynthesis moea protein, domain 2"/>
    <property type="match status" value="1"/>
</dbReference>
<reference evidence="8 9" key="1">
    <citation type="submission" date="2015-04" db="EMBL/GenBank/DDBJ databases">
        <title>Complete Genome Sequence of Kosmotoga pacifica SLHLJ1.</title>
        <authorList>
            <person name="Jiang L.J."/>
            <person name="Shao Z.Z."/>
            <person name="Jebbar M."/>
        </authorList>
    </citation>
    <scope>NUCLEOTIDE SEQUENCE [LARGE SCALE GENOMIC DNA]</scope>
    <source>
        <strain evidence="8 9">SLHLJ1</strain>
    </source>
</reference>
<dbReference type="GO" id="GO:0061599">
    <property type="term" value="F:molybdopterin molybdotransferase activity"/>
    <property type="evidence" value="ECO:0007669"/>
    <property type="project" value="UniProtKB-UniRule"/>
</dbReference>
<dbReference type="Pfam" id="PF03454">
    <property type="entry name" value="MoeA_C"/>
    <property type="match status" value="1"/>
</dbReference>
<evidence type="ECO:0000256" key="5">
    <source>
        <dbReference type="ARBA" id="ARBA00047317"/>
    </source>
</evidence>
<dbReference type="NCBIfam" id="TIGR00177">
    <property type="entry name" value="molyb_syn"/>
    <property type="match status" value="1"/>
</dbReference>
<dbReference type="Pfam" id="PF03453">
    <property type="entry name" value="MoeA_N"/>
    <property type="match status" value="1"/>
</dbReference>
<dbReference type="InterPro" id="IPR038987">
    <property type="entry name" value="MoeA-like"/>
</dbReference>
<protein>
    <recommendedName>
        <fullName evidence="6">Molybdopterin molybdenumtransferase</fullName>
        <ecNumber evidence="6">2.10.1.1</ecNumber>
    </recommendedName>
</protein>
<dbReference type="Gene3D" id="3.40.980.10">
    <property type="entry name" value="MoaB/Mog-like domain"/>
    <property type="match status" value="1"/>
</dbReference>
<dbReference type="InterPro" id="IPR005110">
    <property type="entry name" value="MoeA_linker/N"/>
</dbReference>
<accession>A0A0G2ZC29</accession>
<keyword evidence="4 6" id="KW-0501">Molybdenum cofactor biosynthesis</keyword>
<dbReference type="GO" id="GO:0006777">
    <property type="term" value="P:Mo-molybdopterin cofactor biosynthetic process"/>
    <property type="evidence" value="ECO:0007669"/>
    <property type="project" value="UniProtKB-UniRule"/>
</dbReference>
<dbReference type="AlphaFoldDB" id="A0A0G2ZC29"/>
<dbReference type="GO" id="GO:0046872">
    <property type="term" value="F:metal ion binding"/>
    <property type="evidence" value="ECO:0007669"/>
    <property type="project" value="UniProtKB-UniRule"/>
</dbReference>
<evidence type="ECO:0000256" key="6">
    <source>
        <dbReference type="RuleBase" id="RU365090"/>
    </source>
</evidence>
<comment type="catalytic activity">
    <reaction evidence="5">
        <text>adenylyl-molybdopterin + molybdate = Mo-molybdopterin + AMP + H(+)</text>
        <dbReference type="Rhea" id="RHEA:35047"/>
        <dbReference type="ChEBI" id="CHEBI:15378"/>
        <dbReference type="ChEBI" id="CHEBI:36264"/>
        <dbReference type="ChEBI" id="CHEBI:62727"/>
        <dbReference type="ChEBI" id="CHEBI:71302"/>
        <dbReference type="ChEBI" id="CHEBI:456215"/>
        <dbReference type="EC" id="2.10.1.1"/>
    </reaction>
</comment>
<dbReference type="SUPFAM" id="SSF63867">
    <property type="entry name" value="MoeA C-terminal domain-like"/>
    <property type="match status" value="1"/>
</dbReference>
<evidence type="ECO:0000256" key="2">
    <source>
        <dbReference type="ARBA" id="ARBA00005046"/>
    </source>
</evidence>
<comment type="cofactor">
    <cofactor evidence="6">
        <name>Mg(2+)</name>
        <dbReference type="ChEBI" id="CHEBI:18420"/>
    </cofactor>
</comment>
<dbReference type="GO" id="GO:0005829">
    <property type="term" value="C:cytosol"/>
    <property type="evidence" value="ECO:0007669"/>
    <property type="project" value="TreeGrafter"/>
</dbReference>
<dbReference type="PATRIC" id="fig|1330330.3.peg.1455"/>
<proteinExistence type="inferred from homology"/>
<dbReference type="OrthoDB" id="9804758at2"/>
<sequence>MTGRYMKFVPREKIYENYIKKLSPVSTIEILDVREALGRICAQDILSGEILPGFNKSTFDGYAVRAEDTIGASFETPVVLKVKGRVEMGKTFKGEITSGEAVKIPTGGFVPNGADACVMIESTKEIGNTVEIYAEVLPGENLVRYDEDIREGEVVVEKGERINFGHVYTLLSLGTTTIKVFRKVKVAVISTGDEIVEPESAKELTQIRDGNTYTLVSWLNLFPGVEAKRAAQIIDDLNSLINSVKEALKDNDVVVISGGSSVGEKDFTTKAISSLGEVRYHGTWIKPGKPTVFGVCDGKPVLGLPGKPSSFIVSSYLFLFPILKHLAGQKDFLPAPAGMVKIVDEVQAEMRRERFLFVKVFKKDGKMCATLIPGQSMLISPFKKADGIIALPPGEGIRAGEIREYYRFDW</sequence>
<comment type="similarity">
    <text evidence="3 6">Belongs to the MoeA family.</text>
</comment>
<comment type="pathway">
    <text evidence="2 6">Cofactor biosynthesis; molybdopterin biosynthesis.</text>
</comment>
<dbReference type="InterPro" id="IPR036135">
    <property type="entry name" value="MoeA_linker/N_sf"/>
</dbReference>
<dbReference type="CDD" id="cd00887">
    <property type="entry name" value="MoeA"/>
    <property type="match status" value="1"/>
</dbReference>
<keyword evidence="6" id="KW-0808">Transferase</keyword>
<keyword evidence="9" id="KW-1185">Reference proteome</keyword>
<keyword evidence="6" id="KW-0460">Magnesium</keyword>
<dbReference type="SUPFAM" id="SSF63882">
    <property type="entry name" value="MoeA N-terminal region -like"/>
    <property type="match status" value="1"/>
</dbReference>
<evidence type="ECO:0000313" key="9">
    <source>
        <dbReference type="Proteomes" id="UP000035159"/>
    </source>
</evidence>
<keyword evidence="6" id="KW-0500">Molybdenum</keyword>
<dbReference type="Gene3D" id="2.170.190.11">
    <property type="entry name" value="Molybdopterin biosynthesis moea protein, domain 3"/>
    <property type="match status" value="1"/>
</dbReference>
<dbReference type="STRING" id="1330330.IX53_07195"/>
<evidence type="ECO:0000313" key="8">
    <source>
        <dbReference type="EMBL" id="AKI97636.1"/>
    </source>
</evidence>
<dbReference type="SUPFAM" id="SSF53218">
    <property type="entry name" value="Molybdenum cofactor biosynthesis proteins"/>
    <property type="match status" value="1"/>
</dbReference>
<dbReference type="PANTHER" id="PTHR10192:SF5">
    <property type="entry name" value="GEPHYRIN"/>
    <property type="match status" value="1"/>
</dbReference>
<dbReference type="EMBL" id="CP011232">
    <property type="protein sequence ID" value="AKI97636.1"/>
    <property type="molecule type" value="Genomic_DNA"/>
</dbReference>
<dbReference type="Gene3D" id="2.40.340.10">
    <property type="entry name" value="MoeA, C-terminal, domain IV"/>
    <property type="match status" value="1"/>
</dbReference>
<dbReference type="SMART" id="SM00852">
    <property type="entry name" value="MoCF_biosynth"/>
    <property type="match status" value="1"/>
</dbReference>
<dbReference type="Pfam" id="PF00994">
    <property type="entry name" value="MoCF_biosynth"/>
    <property type="match status" value="1"/>
</dbReference>
<evidence type="ECO:0000256" key="1">
    <source>
        <dbReference type="ARBA" id="ARBA00002901"/>
    </source>
</evidence>
<evidence type="ECO:0000256" key="4">
    <source>
        <dbReference type="ARBA" id="ARBA00023150"/>
    </source>
</evidence>
<dbReference type="KEGG" id="kpf:IX53_07195"/>
<gene>
    <name evidence="8" type="ORF">IX53_07195</name>
</gene>
<dbReference type="InterPro" id="IPR036688">
    <property type="entry name" value="MoeA_C_domain_IV_sf"/>
</dbReference>
<dbReference type="InterPro" id="IPR001453">
    <property type="entry name" value="MoaB/Mog_dom"/>
</dbReference>